<dbReference type="AlphaFoldDB" id="A0A3A6U7M3"/>
<dbReference type="OrthoDB" id="9816539at2"/>
<dbReference type="InterPro" id="IPR024047">
    <property type="entry name" value="MM3350-like_sf"/>
</dbReference>
<feature type="domain" description="Plasmid pRiA4b Orf3-like" evidence="1">
    <location>
        <begin position="18"/>
        <end position="138"/>
    </location>
</feature>
<gene>
    <name evidence="2" type="ORF">D5R81_08455</name>
</gene>
<dbReference type="EMBL" id="QYYH01000042">
    <property type="protein sequence ID" value="RJY17457.1"/>
    <property type="molecule type" value="Genomic_DNA"/>
</dbReference>
<keyword evidence="3" id="KW-1185">Reference proteome</keyword>
<dbReference type="Proteomes" id="UP000273022">
    <property type="component" value="Unassembled WGS sequence"/>
</dbReference>
<sequence length="147" mass="17621">MIITLSIECLPHPFFDDEFQRVIEIDESTTLEELHHCIQEIIDFENDHMYEFFIARNPHEKRTVVFCDEEMVYHDNVMSIDDTQLDGAFPLESKQNFFYYFDFGDSWIFQIKRTRHKAKTVEKGINYPRVVKSIGEAPVQYPDWDDE</sequence>
<name>A0A3A6U7M3_9GAMM</name>
<comment type="caution">
    <text evidence="2">The sequence shown here is derived from an EMBL/GenBank/DDBJ whole genome shotgun (WGS) entry which is preliminary data.</text>
</comment>
<accession>A0A3A6U7M3</accession>
<proteinExistence type="predicted"/>
<evidence type="ECO:0000313" key="3">
    <source>
        <dbReference type="Proteomes" id="UP000273022"/>
    </source>
</evidence>
<dbReference type="RefSeq" id="WP_121853218.1">
    <property type="nucleotide sequence ID" value="NZ_CP037952.1"/>
</dbReference>
<evidence type="ECO:0000259" key="1">
    <source>
        <dbReference type="Pfam" id="PF07929"/>
    </source>
</evidence>
<reference evidence="2 3" key="1">
    <citation type="submission" date="2018-09" db="EMBL/GenBank/DDBJ databases">
        <title>Phylogeny of the Shewanellaceae, and recommendation for two new genera, Pseudoshewanella and Parashewanella.</title>
        <authorList>
            <person name="Wang G."/>
        </authorList>
    </citation>
    <scope>NUCLEOTIDE SEQUENCE [LARGE SCALE GENOMIC DNA]</scope>
    <source>
        <strain evidence="2 3">KCTC 22492</strain>
    </source>
</reference>
<dbReference type="SUPFAM" id="SSF159941">
    <property type="entry name" value="MM3350-like"/>
    <property type="match status" value="1"/>
</dbReference>
<organism evidence="2 3">
    <name type="scientific">Parashewanella spongiae</name>
    <dbReference type="NCBI Taxonomy" id="342950"/>
    <lineage>
        <taxon>Bacteria</taxon>
        <taxon>Pseudomonadati</taxon>
        <taxon>Pseudomonadota</taxon>
        <taxon>Gammaproteobacteria</taxon>
        <taxon>Alteromonadales</taxon>
        <taxon>Shewanellaceae</taxon>
        <taxon>Parashewanella</taxon>
    </lineage>
</organism>
<dbReference type="Gene3D" id="3.10.290.30">
    <property type="entry name" value="MM3350-like"/>
    <property type="match status" value="1"/>
</dbReference>
<dbReference type="PANTHER" id="PTHR41878">
    <property type="entry name" value="LEXA REPRESSOR-RELATED"/>
    <property type="match status" value="1"/>
</dbReference>
<evidence type="ECO:0000313" key="2">
    <source>
        <dbReference type="EMBL" id="RJY17457.1"/>
    </source>
</evidence>
<dbReference type="Pfam" id="PF07929">
    <property type="entry name" value="PRiA4_ORF3"/>
    <property type="match status" value="1"/>
</dbReference>
<protein>
    <recommendedName>
        <fullName evidence="1">Plasmid pRiA4b Orf3-like domain-containing protein</fullName>
    </recommendedName>
</protein>
<dbReference type="InterPro" id="IPR012912">
    <property type="entry name" value="Plasmid_pRiA4b_Orf3-like"/>
</dbReference>
<dbReference type="PANTHER" id="PTHR41878:SF1">
    <property type="entry name" value="TNPR PROTEIN"/>
    <property type="match status" value="1"/>
</dbReference>